<dbReference type="Gene3D" id="1.20.58.1700">
    <property type="match status" value="1"/>
</dbReference>
<dbReference type="AlphaFoldDB" id="A0A840VSX2"/>
<dbReference type="EC" id="3.5.1.54" evidence="3"/>
<organism evidence="3 4">
    <name type="scientific">Acidocella aromatica</name>
    <dbReference type="NCBI Taxonomy" id="1303579"/>
    <lineage>
        <taxon>Bacteria</taxon>
        <taxon>Pseudomonadati</taxon>
        <taxon>Pseudomonadota</taxon>
        <taxon>Alphaproteobacteria</taxon>
        <taxon>Acetobacterales</taxon>
        <taxon>Acidocellaceae</taxon>
        <taxon>Acidocella</taxon>
    </lineage>
</organism>
<sequence>MIPDLLEIPALRAAYAAGLTPEALINALYDRIDTYPDKAVFISLVPREEALAAARSVDLSLPLAGVPYVVKDNIDVAGMPTTAACPDFAYTAARDATVVAKLRATGAILLGKTNLDQFATGLNGTRSPYGAPRSVFNADYISGGSSSGSAVAVAAGLAAFSLGTDTAGSGRVPAACNNIVGLKPSIGRISAAGVVPACKSLDCVAIFANSAADAMDVLRMAEGYDEADAYSRVPREVALPVAPKLGVLAVKDRDFAGDEQAAKLYAEAIAQAGALGWAMVEIDYAPLRDIATLLYGGAFVAERLAAVRAFYASHAESFDPTVRHIIGGAEKFSAADAFADIYKVQALRHAALAELGKCDALLLPTAPAIFTVAEMLEQPVKHNSTLGLYTNFVNLLDLAAIALPAGFRENGLPFGVTFIGPAFSDATLAGYASTLHAALGAGAGVNQAQPTATYSAPAPEEVTVVVAGAHLSGMVLNHELVHLGARLVSSTTTAPDYKLYALATTPPKPGLAQTPGFAGSGIAVEVWALSPENFGRFVAALPAPMGIGRVTLADGSVHPGFLCEAYALEGATDITGFGGWRAYRASLS</sequence>
<proteinExistence type="predicted"/>
<dbReference type="Pfam" id="PF21986">
    <property type="entry name" value="AH_C"/>
    <property type="match status" value="1"/>
</dbReference>
<reference evidence="3 4" key="1">
    <citation type="submission" date="2020-08" db="EMBL/GenBank/DDBJ databases">
        <title>Genomic Encyclopedia of Type Strains, Phase IV (KMG-IV): sequencing the most valuable type-strain genomes for metagenomic binning, comparative biology and taxonomic classification.</title>
        <authorList>
            <person name="Goeker M."/>
        </authorList>
    </citation>
    <scope>NUCLEOTIDE SEQUENCE [LARGE SCALE GENOMIC DNA]</scope>
    <source>
        <strain evidence="3 4">DSM 27026</strain>
    </source>
</reference>
<dbReference type="PANTHER" id="PTHR11895">
    <property type="entry name" value="TRANSAMIDASE"/>
    <property type="match status" value="1"/>
</dbReference>
<gene>
    <name evidence="3" type="ORF">HNP71_001582</name>
</gene>
<dbReference type="InterPro" id="IPR014085">
    <property type="entry name" value="Allophanate_hydrolase"/>
</dbReference>
<dbReference type="Proteomes" id="UP000553706">
    <property type="component" value="Unassembled WGS sequence"/>
</dbReference>
<dbReference type="GO" id="GO:0004039">
    <property type="term" value="F:allophanate hydrolase activity"/>
    <property type="evidence" value="ECO:0007669"/>
    <property type="project" value="UniProtKB-EC"/>
</dbReference>
<dbReference type="RefSeq" id="WP_183266338.1">
    <property type="nucleotide sequence ID" value="NZ_JACHFJ010000006.1"/>
</dbReference>
<comment type="caution">
    <text evidence="3">The sequence shown here is derived from an EMBL/GenBank/DDBJ whole genome shotgun (WGS) entry which is preliminary data.</text>
</comment>
<dbReference type="SUPFAM" id="SSF75304">
    <property type="entry name" value="Amidase signature (AS) enzymes"/>
    <property type="match status" value="1"/>
</dbReference>
<dbReference type="Gene3D" id="3.90.1300.10">
    <property type="entry name" value="Amidase signature (AS) domain"/>
    <property type="match status" value="1"/>
</dbReference>
<dbReference type="NCBIfam" id="TIGR02713">
    <property type="entry name" value="allophanate_hyd"/>
    <property type="match status" value="1"/>
</dbReference>
<dbReference type="PANTHER" id="PTHR11895:SF169">
    <property type="entry name" value="GLUTAMYL-TRNA(GLN) AMIDOTRANSFERASE"/>
    <property type="match status" value="1"/>
</dbReference>
<dbReference type="InterPro" id="IPR000120">
    <property type="entry name" value="Amidase"/>
</dbReference>
<dbReference type="InterPro" id="IPR023631">
    <property type="entry name" value="Amidase_dom"/>
</dbReference>
<feature type="domain" description="Allophanate hydrolase C-terminal" evidence="2">
    <location>
        <begin position="462"/>
        <end position="584"/>
    </location>
</feature>
<dbReference type="Gene3D" id="3.10.490.10">
    <property type="entry name" value="Gamma-glutamyl cyclotransferase-like"/>
    <property type="match status" value="1"/>
</dbReference>
<accession>A0A840VSX2</accession>
<evidence type="ECO:0000313" key="4">
    <source>
        <dbReference type="Proteomes" id="UP000553706"/>
    </source>
</evidence>
<evidence type="ECO:0000259" key="1">
    <source>
        <dbReference type="Pfam" id="PF01425"/>
    </source>
</evidence>
<name>A0A840VSX2_9PROT</name>
<feature type="domain" description="Amidase" evidence="1">
    <location>
        <begin position="24"/>
        <end position="428"/>
    </location>
</feature>
<dbReference type="EMBL" id="JACHFJ010000006">
    <property type="protein sequence ID" value="MBB5373322.1"/>
    <property type="molecule type" value="Genomic_DNA"/>
</dbReference>
<dbReference type="InterPro" id="IPR053844">
    <property type="entry name" value="AH_C"/>
</dbReference>
<keyword evidence="4" id="KW-1185">Reference proteome</keyword>
<evidence type="ECO:0000259" key="2">
    <source>
        <dbReference type="Pfam" id="PF21986"/>
    </source>
</evidence>
<dbReference type="Pfam" id="PF01425">
    <property type="entry name" value="Amidase"/>
    <property type="match status" value="1"/>
</dbReference>
<keyword evidence="3" id="KW-0378">Hydrolase</keyword>
<dbReference type="NCBIfam" id="NF006043">
    <property type="entry name" value="PRK08186.1"/>
    <property type="match status" value="1"/>
</dbReference>
<dbReference type="InterPro" id="IPR036928">
    <property type="entry name" value="AS_sf"/>
</dbReference>
<protein>
    <submittedName>
        <fullName evidence="3">Allophanate hydrolase</fullName>
        <ecNumber evidence="3">3.5.1.54</ecNumber>
    </submittedName>
</protein>
<evidence type="ECO:0000313" key="3">
    <source>
        <dbReference type="EMBL" id="MBB5373322.1"/>
    </source>
</evidence>